<dbReference type="InterPro" id="IPR043038">
    <property type="entry name" value="VbhA_sf"/>
</dbReference>
<accession>A0ABT2BNJ0</accession>
<proteinExistence type="predicted"/>
<dbReference type="Gene3D" id="1.10.8.1050">
    <property type="entry name" value="Antitoxin VbhA-like"/>
    <property type="match status" value="1"/>
</dbReference>
<protein>
    <submittedName>
        <fullName evidence="2">Antitoxin VbhA family protein</fullName>
    </submittedName>
</protein>
<evidence type="ECO:0000259" key="1">
    <source>
        <dbReference type="Pfam" id="PF18495"/>
    </source>
</evidence>
<sequence length="109" mass="12074">MSKAVEELILGAGFQEGARQAVDEAVARADSAGLPPAYEPQFSMERRRNDVMQMNAIFELSGFTPDGQDLENQRRYILGELTLNDLLAHAQAFARAHQPTNSDDQPVTR</sequence>
<feature type="domain" description="Antitoxin VbhA" evidence="1">
    <location>
        <begin position="47"/>
        <end position="91"/>
    </location>
</feature>
<dbReference type="InterPro" id="IPR041535">
    <property type="entry name" value="VbhA"/>
</dbReference>
<dbReference type="InterPro" id="IPR033788">
    <property type="entry name" value="VbhA-like"/>
</dbReference>
<dbReference type="RefSeq" id="WP_258857655.1">
    <property type="nucleotide sequence ID" value="NZ_JANUGV010000005.1"/>
</dbReference>
<gene>
    <name evidence="2" type="ORF">NX773_17880</name>
</gene>
<organism evidence="2 3">
    <name type="scientific">Massilia solisilvae</name>
    <dbReference type="NCBI Taxonomy" id="1811225"/>
    <lineage>
        <taxon>Bacteria</taxon>
        <taxon>Pseudomonadati</taxon>
        <taxon>Pseudomonadota</taxon>
        <taxon>Betaproteobacteria</taxon>
        <taxon>Burkholderiales</taxon>
        <taxon>Oxalobacteraceae</taxon>
        <taxon>Telluria group</taxon>
        <taxon>Massilia</taxon>
    </lineage>
</organism>
<evidence type="ECO:0000313" key="2">
    <source>
        <dbReference type="EMBL" id="MCS0610040.1"/>
    </source>
</evidence>
<name>A0ABT2BNJ0_9BURK</name>
<dbReference type="EMBL" id="JANUGV010000005">
    <property type="protein sequence ID" value="MCS0610040.1"/>
    <property type="molecule type" value="Genomic_DNA"/>
</dbReference>
<dbReference type="CDD" id="cd11586">
    <property type="entry name" value="VbhA_like"/>
    <property type="match status" value="1"/>
</dbReference>
<reference evidence="2 3" key="1">
    <citation type="submission" date="2022-08" db="EMBL/GenBank/DDBJ databases">
        <title>Reclassification of Massilia species as members of the genera Telluria, Duganella, Pseudoduganella, Mokoshia gen. nov. and Zemynaea gen. nov. using orthogonal and non-orthogonal genome-based approaches.</title>
        <authorList>
            <person name="Bowman J.P."/>
        </authorList>
    </citation>
    <scope>NUCLEOTIDE SEQUENCE [LARGE SCALE GENOMIC DNA]</scope>
    <source>
        <strain evidence="2 3">JCM 31607</strain>
    </source>
</reference>
<evidence type="ECO:0000313" key="3">
    <source>
        <dbReference type="Proteomes" id="UP001205861"/>
    </source>
</evidence>
<comment type="caution">
    <text evidence="2">The sequence shown here is derived from an EMBL/GenBank/DDBJ whole genome shotgun (WGS) entry which is preliminary data.</text>
</comment>
<keyword evidence="3" id="KW-1185">Reference proteome</keyword>
<dbReference type="Proteomes" id="UP001205861">
    <property type="component" value="Unassembled WGS sequence"/>
</dbReference>
<dbReference type="Pfam" id="PF18495">
    <property type="entry name" value="VbhA"/>
    <property type="match status" value="1"/>
</dbReference>